<comment type="caution">
    <text evidence="2">The sequence shown here is derived from an EMBL/GenBank/DDBJ whole genome shotgun (WGS) entry which is preliminary data.</text>
</comment>
<sequence>MSDEIRDIVIVGSGPAGYTAAVYAARANLRPVVLEGSITSAARS</sequence>
<organism evidence="2 3">
    <name type="scientific">Angustibacter aerolatus</name>
    <dbReference type="NCBI Taxonomy" id="1162965"/>
    <lineage>
        <taxon>Bacteria</taxon>
        <taxon>Bacillati</taxon>
        <taxon>Actinomycetota</taxon>
        <taxon>Actinomycetes</taxon>
        <taxon>Kineosporiales</taxon>
        <taxon>Kineosporiaceae</taxon>
    </lineage>
</organism>
<evidence type="ECO:0000313" key="3">
    <source>
        <dbReference type="Proteomes" id="UP001157017"/>
    </source>
</evidence>
<dbReference type="EMBL" id="BSUZ01000001">
    <property type="protein sequence ID" value="GMA87078.1"/>
    <property type="molecule type" value="Genomic_DNA"/>
</dbReference>
<name>A0ABQ6JI60_9ACTN</name>
<gene>
    <name evidence="2" type="ORF">GCM10025868_23280</name>
</gene>
<dbReference type="Proteomes" id="UP001157017">
    <property type="component" value="Unassembled WGS sequence"/>
</dbReference>
<proteinExistence type="predicted"/>
<dbReference type="InterPro" id="IPR036188">
    <property type="entry name" value="FAD/NAD-bd_sf"/>
</dbReference>
<dbReference type="Gene3D" id="3.50.50.60">
    <property type="entry name" value="FAD/NAD(P)-binding domain"/>
    <property type="match status" value="1"/>
</dbReference>
<feature type="domain" description="FAD/NAD(P)-binding" evidence="1">
    <location>
        <begin position="7"/>
        <end position="35"/>
    </location>
</feature>
<keyword evidence="3" id="KW-1185">Reference proteome</keyword>
<protein>
    <recommendedName>
        <fullName evidence="1">FAD/NAD(P)-binding domain-containing protein</fullName>
    </recommendedName>
</protein>
<reference evidence="3" key="1">
    <citation type="journal article" date="2019" name="Int. J. Syst. Evol. Microbiol.">
        <title>The Global Catalogue of Microorganisms (GCM) 10K type strain sequencing project: providing services to taxonomists for standard genome sequencing and annotation.</title>
        <authorList>
            <consortium name="The Broad Institute Genomics Platform"/>
            <consortium name="The Broad Institute Genome Sequencing Center for Infectious Disease"/>
            <person name="Wu L."/>
            <person name="Ma J."/>
        </authorList>
    </citation>
    <scope>NUCLEOTIDE SEQUENCE [LARGE SCALE GENOMIC DNA]</scope>
    <source>
        <strain evidence="3">NBRC 108730</strain>
    </source>
</reference>
<evidence type="ECO:0000259" key="1">
    <source>
        <dbReference type="Pfam" id="PF07992"/>
    </source>
</evidence>
<dbReference type="Pfam" id="PF07992">
    <property type="entry name" value="Pyr_redox_2"/>
    <property type="match status" value="1"/>
</dbReference>
<accession>A0ABQ6JI60</accession>
<evidence type="ECO:0000313" key="2">
    <source>
        <dbReference type="EMBL" id="GMA87078.1"/>
    </source>
</evidence>
<dbReference type="SUPFAM" id="SSF51905">
    <property type="entry name" value="FAD/NAD(P)-binding domain"/>
    <property type="match status" value="1"/>
</dbReference>
<dbReference type="InterPro" id="IPR023753">
    <property type="entry name" value="FAD/NAD-binding_dom"/>
</dbReference>